<dbReference type="NCBIfam" id="TIGR01348">
    <property type="entry name" value="PDHac_trf_long"/>
    <property type="match status" value="1"/>
</dbReference>
<dbReference type="PROSITE" id="PS51826">
    <property type="entry name" value="PSBD"/>
    <property type="match status" value="1"/>
</dbReference>
<dbReference type="SUPFAM" id="SSF52777">
    <property type="entry name" value="CoA-dependent acyltransferases"/>
    <property type="match status" value="1"/>
</dbReference>
<dbReference type="Pfam" id="PF00198">
    <property type="entry name" value="2-oxoacid_dh"/>
    <property type="match status" value="1"/>
</dbReference>
<dbReference type="CDD" id="cd06849">
    <property type="entry name" value="lipoyl_domain"/>
    <property type="match status" value="2"/>
</dbReference>
<dbReference type="SUPFAM" id="SSF51230">
    <property type="entry name" value="Single hybrid motif"/>
    <property type="match status" value="2"/>
</dbReference>
<dbReference type="InterPro" id="IPR001078">
    <property type="entry name" value="2-oxoacid_DH_actylTfrase"/>
</dbReference>
<dbReference type="Proteomes" id="UP000251800">
    <property type="component" value="Unassembled WGS sequence"/>
</dbReference>
<dbReference type="InterPro" id="IPR000089">
    <property type="entry name" value="Biotin_lipoyl"/>
</dbReference>
<evidence type="ECO:0000259" key="11">
    <source>
        <dbReference type="PROSITE" id="PS50968"/>
    </source>
</evidence>
<comment type="catalytic activity">
    <reaction evidence="8 9">
        <text>N(6)-[(R)-dihydrolipoyl]-L-lysyl-[protein] + acetyl-CoA = N(6)-[(R)-S(8)-acetyldihydrolipoyl]-L-lysyl-[protein] + CoA</text>
        <dbReference type="Rhea" id="RHEA:17017"/>
        <dbReference type="Rhea" id="RHEA-COMP:10475"/>
        <dbReference type="Rhea" id="RHEA-COMP:10478"/>
        <dbReference type="ChEBI" id="CHEBI:57287"/>
        <dbReference type="ChEBI" id="CHEBI:57288"/>
        <dbReference type="ChEBI" id="CHEBI:83100"/>
        <dbReference type="ChEBI" id="CHEBI:83111"/>
        <dbReference type="EC" id="2.3.1.12"/>
    </reaction>
</comment>
<evidence type="ECO:0000256" key="9">
    <source>
        <dbReference type="RuleBase" id="RU361137"/>
    </source>
</evidence>
<dbReference type="PANTHER" id="PTHR43178">
    <property type="entry name" value="DIHYDROLIPOAMIDE ACETYLTRANSFERASE COMPONENT OF PYRUVATE DEHYDROGENASE COMPLEX"/>
    <property type="match status" value="1"/>
</dbReference>
<feature type="domain" description="Lipoyl-binding" evidence="11">
    <location>
        <begin position="3"/>
        <end position="77"/>
    </location>
</feature>
<organism evidence="13 14">
    <name type="scientific">Abyssibacter profundi</name>
    <dbReference type="NCBI Taxonomy" id="2182787"/>
    <lineage>
        <taxon>Bacteria</taxon>
        <taxon>Pseudomonadati</taxon>
        <taxon>Pseudomonadota</taxon>
        <taxon>Gammaproteobacteria</taxon>
        <taxon>Chromatiales</taxon>
        <taxon>Oceanococcaceae</taxon>
        <taxon>Abyssibacter</taxon>
    </lineage>
</organism>
<evidence type="ECO:0000256" key="1">
    <source>
        <dbReference type="ARBA" id="ARBA00007317"/>
    </source>
</evidence>
<evidence type="ECO:0000256" key="5">
    <source>
        <dbReference type="ARBA" id="ARBA00022823"/>
    </source>
</evidence>
<dbReference type="PANTHER" id="PTHR43178:SF2">
    <property type="entry name" value="DIHYDROLIPOYLLYSINE-RESIDUE ACETYLTRANSFERASE COMPONENT OF PYRUVATE DEHYDROGENASE COMPLEX"/>
    <property type="match status" value="1"/>
</dbReference>
<dbReference type="EC" id="2.3.1.12" evidence="9"/>
<dbReference type="GO" id="GO:0004742">
    <property type="term" value="F:dihydrolipoyllysine-residue acetyltransferase activity"/>
    <property type="evidence" value="ECO:0007669"/>
    <property type="project" value="UniProtKB-UniRule"/>
</dbReference>
<dbReference type="PROSITE" id="PS50968">
    <property type="entry name" value="BIOTINYL_LIPOYL"/>
    <property type="match status" value="2"/>
</dbReference>
<keyword evidence="14" id="KW-1185">Reference proteome</keyword>
<keyword evidence="5 9" id="KW-0450">Lipoyl</keyword>
<proteinExistence type="inferred from homology"/>
<reference evidence="13 14" key="1">
    <citation type="submission" date="2018-05" db="EMBL/GenBank/DDBJ databases">
        <title>Abyssibacter profundi OUC007T gen. nov., sp. nov, a marine bacterium isolated from seawater of the Mariana Trench.</title>
        <authorList>
            <person name="Zhou S."/>
        </authorList>
    </citation>
    <scope>NUCLEOTIDE SEQUENCE [LARGE SCALE GENOMIC DNA]</scope>
    <source>
        <strain evidence="13 14">OUC007</strain>
    </source>
</reference>
<dbReference type="InterPro" id="IPR011053">
    <property type="entry name" value="Single_hybrid_motif"/>
</dbReference>
<evidence type="ECO:0000256" key="7">
    <source>
        <dbReference type="ARBA" id="ARBA00025211"/>
    </source>
</evidence>
<dbReference type="Pfam" id="PF00364">
    <property type="entry name" value="Biotin_lipoyl"/>
    <property type="match status" value="2"/>
</dbReference>
<dbReference type="GO" id="GO:0031405">
    <property type="term" value="F:lipoic acid binding"/>
    <property type="evidence" value="ECO:0007669"/>
    <property type="project" value="TreeGrafter"/>
</dbReference>
<dbReference type="EMBL" id="QEQK01000007">
    <property type="protein sequence ID" value="PWN56101.1"/>
    <property type="molecule type" value="Genomic_DNA"/>
</dbReference>
<dbReference type="FunFam" id="3.30.559.10:FF:000004">
    <property type="entry name" value="Acetyltransferase component of pyruvate dehydrogenase complex"/>
    <property type="match status" value="1"/>
</dbReference>
<dbReference type="Gene3D" id="2.40.50.100">
    <property type="match status" value="2"/>
</dbReference>
<keyword evidence="4" id="KW-0677">Repeat</keyword>
<evidence type="ECO:0000256" key="10">
    <source>
        <dbReference type="SAM" id="MobiDB-lite"/>
    </source>
</evidence>
<protein>
    <recommendedName>
        <fullName evidence="9">Acetyltransferase component of pyruvate dehydrogenase complex</fullName>
        <ecNumber evidence="9">2.3.1.12</ecNumber>
    </recommendedName>
</protein>
<evidence type="ECO:0000313" key="14">
    <source>
        <dbReference type="Proteomes" id="UP000251800"/>
    </source>
</evidence>
<evidence type="ECO:0000259" key="12">
    <source>
        <dbReference type="PROSITE" id="PS51826"/>
    </source>
</evidence>
<evidence type="ECO:0000313" key="13">
    <source>
        <dbReference type="EMBL" id="PWN56101.1"/>
    </source>
</evidence>
<dbReference type="InterPro" id="IPR036625">
    <property type="entry name" value="E3-bd_dom_sf"/>
</dbReference>
<dbReference type="Gene3D" id="4.10.320.10">
    <property type="entry name" value="E3-binding domain"/>
    <property type="match status" value="1"/>
</dbReference>
<dbReference type="OrthoDB" id="9805770at2"/>
<comment type="cofactor">
    <cofactor evidence="9">
        <name>(R)-lipoate</name>
        <dbReference type="ChEBI" id="CHEBI:83088"/>
    </cofactor>
    <text evidence="9">Binds 2 lipoyl cofactors covalently.</text>
</comment>
<evidence type="ECO:0000256" key="4">
    <source>
        <dbReference type="ARBA" id="ARBA00022737"/>
    </source>
</evidence>
<dbReference type="GO" id="GO:0045254">
    <property type="term" value="C:pyruvate dehydrogenase complex"/>
    <property type="evidence" value="ECO:0007669"/>
    <property type="project" value="UniProtKB-UniRule"/>
</dbReference>
<feature type="region of interest" description="Disordered" evidence="10">
    <location>
        <begin position="211"/>
        <end position="278"/>
    </location>
</feature>
<comment type="similarity">
    <text evidence="1 9">Belongs to the 2-oxoacid dehydrogenase family.</text>
</comment>
<gene>
    <name evidence="13" type="primary">aceF</name>
    <name evidence="13" type="ORF">DEH80_09845</name>
</gene>
<feature type="domain" description="Lipoyl-binding" evidence="11">
    <location>
        <begin position="131"/>
        <end position="207"/>
    </location>
</feature>
<dbReference type="SUPFAM" id="SSF47005">
    <property type="entry name" value="Peripheral subunit-binding domain of 2-oxo acid dehydrogenase complex"/>
    <property type="match status" value="1"/>
</dbReference>
<dbReference type="GO" id="GO:0005737">
    <property type="term" value="C:cytoplasm"/>
    <property type="evidence" value="ECO:0007669"/>
    <property type="project" value="TreeGrafter"/>
</dbReference>
<keyword evidence="3 9" id="KW-0808">Transferase</keyword>
<dbReference type="Pfam" id="PF02817">
    <property type="entry name" value="E3_binding"/>
    <property type="match status" value="1"/>
</dbReference>
<dbReference type="InterPro" id="IPR004167">
    <property type="entry name" value="PSBD"/>
</dbReference>
<evidence type="ECO:0000256" key="6">
    <source>
        <dbReference type="ARBA" id="ARBA00023315"/>
    </source>
</evidence>
<dbReference type="InterPro" id="IPR050743">
    <property type="entry name" value="2-oxoacid_DH_E2_comp"/>
</dbReference>
<dbReference type="InterPro" id="IPR006256">
    <property type="entry name" value="AcTrfase_Pyrv_DH_cplx"/>
</dbReference>
<dbReference type="InterPro" id="IPR023213">
    <property type="entry name" value="CAT-like_dom_sf"/>
</dbReference>
<dbReference type="InterPro" id="IPR003016">
    <property type="entry name" value="2-oxoA_DH_lipoyl-BS"/>
</dbReference>
<sequence>MSTITVKVPDIGDFDAVEIIELLVAEGDTVAVEDGLVSLESDKATMDVPSTAAGKVSKLLVGVGDKVAEGDAVAKIEAEDAETPDDAQDADADETDASDEAPDASTADESEPAEAGGDGEGQSDDAGASDGEEVEVTVPDIGDFDAVEIIEVLVAEGDAVEVEQGLVTLESDKATMDVPSTVAGTLVRLAVGLGDSVRQGDVVAVVRAAGGDKPADSGAQDGGAKQSEAGQAEQPSQRTASADQDQPAAAPKPKPSTEQPSRDDPTTRSGVPAHASPAVRKFARELGVTLQGVKGSGPKGRILKEDVQSHVKGVMKSASSEAAVSAGSGLPPQPDVDFSKFGDVETVELARIRKLSSKHLHKSWLLIPHVTQFAEADVTDLEAFRQAEKDKHAAKLTMLPLLIKAVSHAIDRFPEFASSLTADGNALVMKHYRHIGFAADTPHGLVVPVVKNVDQKGVIQIAAETAELAKKARDGKLGPGDMQGAVFSISSLGGIGGTAFTPIVNSPEVAILGVSRNEVKPVWNGSEFVPRTLMPLSLSYDHRVIDGAAAARFVVYLTELLSDYRRVLL</sequence>
<name>A0A363UL01_9GAMM</name>
<comment type="subunit">
    <text evidence="2 9">Forms a 24-polypeptide structural core with octahedral symmetry.</text>
</comment>
<dbReference type="RefSeq" id="WP_109720317.1">
    <property type="nucleotide sequence ID" value="NZ_QEQK01000007.1"/>
</dbReference>
<dbReference type="AlphaFoldDB" id="A0A363UL01"/>
<feature type="compositionally biased region" description="Low complexity" evidence="10">
    <location>
        <begin position="240"/>
        <end position="251"/>
    </location>
</feature>
<dbReference type="Gene3D" id="3.30.559.10">
    <property type="entry name" value="Chloramphenicol acetyltransferase-like domain"/>
    <property type="match status" value="1"/>
</dbReference>
<dbReference type="PROSITE" id="PS00189">
    <property type="entry name" value="LIPOYL"/>
    <property type="match status" value="2"/>
</dbReference>
<comment type="caution">
    <text evidence="13">The sequence shown here is derived from an EMBL/GenBank/DDBJ whole genome shotgun (WGS) entry which is preliminary data.</text>
</comment>
<evidence type="ECO:0000256" key="2">
    <source>
        <dbReference type="ARBA" id="ARBA00011484"/>
    </source>
</evidence>
<feature type="domain" description="Peripheral subunit-binding (PSBD)" evidence="12">
    <location>
        <begin position="274"/>
        <end position="311"/>
    </location>
</feature>
<comment type="function">
    <text evidence="7">The pyruvate dehydrogenase complex catalyzes the overall conversion of pyruvate to acetyl-CoA and CO(2). It contains multiple copies of three enzymatic components: pyruvate dehydrogenase (E1), dihydrolipoamide acetyltransferase (E2) and lipoamide dehydrogenase (E3).</text>
</comment>
<evidence type="ECO:0000256" key="3">
    <source>
        <dbReference type="ARBA" id="ARBA00022679"/>
    </source>
</evidence>
<accession>A0A363UL01</accession>
<evidence type="ECO:0000256" key="8">
    <source>
        <dbReference type="ARBA" id="ARBA00048370"/>
    </source>
</evidence>
<feature type="compositionally biased region" description="Acidic residues" evidence="10">
    <location>
        <begin position="79"/>
        <end position="112"/>
    </location>
</feature>
<feature type="region of interest" description="Disordered" evidence="10">
    <location>
        <begin position="76"/>
        <end position="133"/>
    </location>
</feature>
<dbReference type="GO" id="GO:0006086">
    <property type="term" value="P:pyruvate decarboxylation to acetyl-CoA"/>
    <property type="evidence" value="ECO:0007669"/>
    <property type="project" value="UniProtKB-UniRule"/>
</dbReference>
<keyword evidence="6 9" id="KW-0012">Acyltransferase</keyword>